<evidence type="ECO:0000256" key="8">
    <source>
        <dbReference type="ARBA" id="ARBA00047417"/>
    </source>
</evidence>
<dbReference type="PRINTS" id="PR01210">
    <property type="entry name" value="GGTRANSPTASE"/>
</dbReference>
<dbReference type="InterPro" id="IPR051792">
    <property type="entry name" value="GGT_bact"/>
</dbReference>
<keyword evidence="9" id="KW-0317">Glutathione biosynthesis</keyword>
<evidence type="ECO:0000256" key="4">
    <source>
        <dbReference type="ARBA" id="ARBA00022679"/>
    </source>
</evidence>
<dbReference type="InterPro" id="IPR043137">
    <property type="entry name" value="GGT_ssub_C"/>
</dbReference>
<dbReference type="EC" id="2.3.2.2" evidence="9"/>
<name>A0ABT2MVQ7_9CYAN</name>
<evidence type="ECO:0000313" key="11">
    <source>
        <dbReference type="Proteomes" id="UP001525890"/>
    </source>
</evidence>
<dbReference type="Gene3D" id="1.10.246.130">
    <property type="match status" value="1"/>
</dbReference>
<dbReference type="InterPro" id="IPR029055">
    <property type="entry name" value="Ntn_hydrolases_N"/>
</dbReference>
<keyword evidence="6 9" id="KW-0865">Zymogen</keyword>
<keyword evidence="5 9" id="KW-0378">Hydrolase</keyword>
<dbReference type="RefSeq" id="WP_368007072.1">
    <property type="nucleotide sequence ID" value="NZ_JAMXFF010000020.1"/>
</dbReference>
<evidence type="ECO:0000256" key="5">
    <source>
        <dbReference type="ARBA" id="ARBA00022801"/>
    </source>
</evidence>
<keyword evidence="7 9" id="KW-0012">Acyltransferase</keyword>
<dbReference type="Gene3D" id="3.60.20.40">
    <property type="match status" value="1"/>
</dbReference>
<evidence type="ECO:0000256" key="9">
    <source>
        <dbReference type="RuleBase" id="RU368036"/>
    </source>
</evidence>
<comment type="catalytic activity">
    <reaction evidence="1 9">
        <text>an S-substituted glutathione + H2O = an S-substituted L-cysteinylglycine + L-glutamate</text>
        <dbReference type="Rhea" id="RHEA:59468"/>
        <dbReference type="ChEBI" id="CHEBI:15377"/>
        <dbReference type="ChEBI" id="CHEBI:29985"/>
        <dbReference type="ChEBI" id="CHEBI:90779"/>
        <dbReference type="ChEBI" id="CHEBI:143103"/>
        <dbReference type="EC" id="3.4.19.13"/>
    </reaction>
</comment>
<proteinExistence type="inferred from homology"/>
<reference evidence="10 11" key="1">
    <citation type="journal article" date="2022" name="Front. Microbiol.">
        <title>High genomic differentiation and limited gene flow indicate recent cryptic speciation within the genus Laspinema (cyanobacteria).</title>
        <authorList>
            <person name="Stanojkovic A."/>
            <person name="Skoupy S."/>
            <person name="Skaloud P."/>
            <person name="Dvorak P."/>
        </authorList>
    </citation>
    <scope>NUCLEOTIDE SEQUENCE [LARGE SCALE GENOMIC DNA]</scope>
    <source>
        <strain evidence="10 11">D2a</strain>
    </source>
</reference>
<dbReference type="NCBIfam" id="TIGR00066">
    <property type="entry name" value="g_glut_trans"/>
    <property type="match status" value="1"/>
</dbReference>
<comment type="pathway">
    <text evidence="9">Sulfur metabolism; glutathione metabolism.</text>
</comment>
<comment type="PTM">
    <text evidence="9">Cleaved by autocatalysis into a large and a small subunit.</text>
</comment>
<evidence type="ECO:0000256" key="3">
    <source>
        <dbReference type="ARBA" id="ARBA00009381"/>
    </source>
</evidence>
<comment type="catalytic activity">
    <reaction evidence="2 9">
        <text>glutathione + H2O = L-cysteinylglycine + L-glutamate</text>
        <dbReference type="Rhea" id="RHEA:28807"/>
        <dbReference type="ChEBI" id="CHEBI:15377"/>
        <dbReference type="ChEBI" id="CHEBI:29985"/>
        <dbReference type="ChEBI" id="CHEBI:57925"/>
        <dbReference type="ChEBI" id="CHEBI:61694"/>
        <dbReference type="EC" id="3.4.19.13"/>
    </reaction>
</comment>
<keyword evidence="11" id="KW-1185">Reference proteome</keyword>
<dbReference type="GO" id="GO:0103068">
    <property type="term" value="F:leukotriene C4 gamma-glutamyl transferase activity"/>
    <property type="evidence" value="ECO:0007669"/>
    <property type="project" value="UniProtKB-EC"/>
</dbReference>
<dbReference type="InterPro" id="IPR000101">
    <property type="entry name" value="GGT_peptidase"/>
</dbReference>
<evidence type="ECO:0000256" key="7">
    <source>
        <dbReference type="ARBA" id="ARBA00023315"/>
    </source>
</evidence>
<evidence type="ECO:0000256" key="2">
    <source>
        <dbReference type="ARBA" id="ARBA00001089"/>
    </source>
</evidence>
<dbReference type="EC" id="3.4.19.13" evidence="9"/>
<dbReference type="InterPro" id="IPR043138">
    <property type="entry name" value="GGT_lsub"/>
</dbReference>
<comment type="catalytic activity">
    <reaction evidence="8 9">
        <text>an N-terminal (5-L-glutamyl)-[peptide] + an alpha-amino acid = 5-L-glutamyl amino acid + an N-terminal L-alpha-aminoacyl-[peptide]</text>
        <dbReference type="Rhea" id="RHEA:23904"/>
        <dbReference type="Rhea" id="RHEA-COMP:9780"/>
        <dbReference type="Rhea" id="RHEA-COMP:9795"/>
        <dbReference type="ChEBI" id="CHEBI:77644"/>
        <dbReference type="ChEBI" id="CHEBI:78597"/>
        <dbReference type="ChEBI" id="CHEBI:78599"/>
        <dbReference type="ChEBI" id="CHEBI:78608"/>
        <dbReference type="EC" id="2.3.2.2"/>
    </reaction>
</comment>
<dbReference type="EMBL" id="JAMXFF010000020">
    <property type="protein sequence ID" value="MCT7967492.1"/>
    <property type="molecule type" value="Genomic_DNA"/>
</dbReference>
<dbReference type="PANTHER" id="PTHR43199:SF1">
    <property type="entry name" value="GLUTATHIONE HYDROLASE PROENZYME"/>
    <property type="match status" value="1"/>
</dbReference>
<comment type="caution">
    <text evidence="10">The sequence shown here is derived from an EMBL/GenBank/DDBJ whole genome shotgun (WGS) entry which is preliminary data.</text>
</comment>
<dbReference type="PANTHER" id="PTHR43199">
    <property type="entry name" value="GLUTATHIONE HYDROLASE"/>
    <property type="match status" value="1"/>
</dbReference>
<dbReference type="Proteomes" id="UP001525890">
    <property type="component" value="Unassembled WGS sequence"/>
</dbReference>
<evidence type="ECO:0000313" key="10">
    <source>
        <dbReference type="EMBL" id="MCT7967492.1"/>
    </source>
</evidence>
<comment type="subunit">
    <text evidence="9">This enzyme consists of two polypeptide chains, which are synthesized in precursor form from a single polypeptide.</text>
</comment>
<keyword evidence="4 9" id="KW-0808">Transferase</keyword>
<organism evidence="10 11">
    <name type="scientific">Laspinema palackyanum D2a</name>
    <dbReference type="NCBI Taxonomy" id="2953684"/>
    <lineage>
        <taxon>Bacteria</taxon>
        <taxon>Bacillati</taxon>
        <taxon>Cyanobacteriota</taxon>
        <taxon>Cyanophyceae</taxon>
        <taxon>Oscillatoriophycideae</taxon>
        <taxon>Oscillatoriales</taxon>
        <taxon>Laspinemataceae</taxon>
        <taxon>Laspinema</taxon>
        <taxon>Laspinema palackyanum</taxon>
    </lineage>
</organism>
<comment type="similarity">
    <text evidence="3 9">Belongs to the gamma-glutamyltransferase family.</text>
</comment>
<protein>
    <recommendedName>
        <fullName evidence="9">Glutathione hydrolase proenzyme</fullName>
        <ecNumber evidence="9">2.3.2.2</ecNumber>
        <ecNumber evidence="9">3.4.19.13</ecNumber>
    </recommendedName>
    <component>
        <recommendedName>
            <fullName evidence="9">Glutathione hydrolase large chain</fullName>
        </recommendedName>
    </component>
    <component>
        <recommendedName>
            <fullName evidence="9">Glutathione hydrolase small chain</fullName>
        </recommendedName>
    </component>
</protein>
<dbReference type="Pfam" id="PF01019">
    <property type="entry name" value="G_glu_transpept"/>
    <property type="match status" value="1"/>
</dbReference>
<dbReference type="SUPFAM" id="SSF56235">
    <property type="entry name" value="N-terminal nucleophile aminohydrolases (Ntn hydrolases)"/>
    <property type="match status" value="1"/>
</dbReference>
<gene>
    <name evidence="10" type="primary">ggt</name>
    <name evidence="10" type="ORF">NG799_14220</name>
</gene>
<sequence>MSQFTPGMIAAGHPCTAEAGIEMLRLGGNAFDGAVAAMLASFVAEPGLTSAAGGGFLLAHTGDRNLLFDFFVQTPRSKRHTQELDFYPIPVDFGGAVQEFHIGLASMGVPGNLAGVLAVHQKLGRLPFKVVVEPAIHYATEGVVINSFQAYLLKILNPILTASPAGKQIYAPQGIALEAGDKIYLKELGATLGYLAEAGIEEFYHGAIAEQLVKDCQGNGGYLTREDLSQYQVIEREPLVTQYRDETFLTNPPPSSGGALIAFALKLLESVDFQELHFGSCRHLQHLADVMRLTNLARSNGYDENLYILDFAQEFLSPDHCNEYLSIFQSDCNRLGSTTHISIMDREGNAASVTTSNGEGSGYIIPGTGIMVNNMLGEADLNPNGFHQWPENRRLSSMMAPTMVLKENRPEIVLGSGGSNRIRTAILQVICNVIDFKMDLAEAIASPRVHWENGVFHREPGMEREELESLSNLMPQQTQEVIKWAEKNMFFGGVNGVRMRADGEIEAAGDPRRNGAIAQGER</sequence>
<accession>A0ABT2MVQ7</accession>
<evidence type="ECO:0000256" key="6">
    <source>
        <dbReference type="ARBA" id="ARBA00023145"/>
    </source>
</evidence>
<evidence type="ECO:0000256" key="1">
    <source>
        <dbReference type="ARBA" id="ARBA00001049"/>
    </source>
</evidence>